<comment type="subcellular location">
    <subcellularLocation>
        <location evidence="1">Cell membrane</location>
        <topology evidence="1">Multi-pass membrane protein</topology>
    </subcellularLocation>
</comment>
<evidence type="ECO:0008006" key="9">
    <source>
        <dbReference type="Google" id="ProtNLM"/>
    </source>
</evidence>
<dbReference type="PATRIC" id="fig|1422.18.peg.3347"/>
<keyword evidence="2" id="KW-1003">Cell membrane</keyword>
<name>A0A150MPH3_GEOSE</name>
<accession>A0A150MPH3</accession>
<dbReference type="PANTHER" id="PTHR30250:SF11">
    <property type="entry name" value="O-ANTIGEN TRANSPORTER-RELATED"/>
    <property type="match status" value="1"/>
</dbReference>
<dbReference type="AlphaFoldDB" id="A0A150MPH3"/>
<feature type="transmembrane region" description="Helical" evidence="6">
    <location>
        <begin position="330"/>
        <end position="352"/>
    </location>
</feature>
<gene>
    <name evidence="7" type="ORF">B4109_2799</name>
</gene>
<feature type="transmembrane region" description="Helical" evidence="6">
    <location>
        <begin position="359"/>
        <end position="379"/>
    </location>
</feature>
<evidence type="ECO:0000256" key="3">
    <source>
        <dbReference type="ARBA" id="ARBA00022692"/>
    </source>
</evidence>
<dbReference type="Proteomes" id="UP000075424">
    <property type="component" value="Unassembled WGS sequence"/>
</dbReference>
<feature type="transmembrane region" description="Helical" evidence="6">
    <location>
        <begin position="117"/>
        <end position="138"/>
    </location>
</feature>
<dbReference type="EMBL" id="LQYV01000068">
    <property type="protein sequence ID" value="KYD26377.1"/>
    <property type="molecule type" value="Genomic_DNA"/>
</dbReference>
<feature type="transmembrane region" description="Helical" evidence="6">
    <location>
        <begin position="171"/>
        <end position="193"/>
    </location>
</feature>
<feature type="transmembrane region" description="Helical" evidence="6">
    <location>
        <begin position="145"/>
        <end position="165"/>
    </location>
</feature>
<evidence type="ECO:0000313" key="7">
    <source>
        <dbReference type="EMBL" id="KYD26377.1"/>
    </source>
</evidence>
<evidence type="ECO:0000256" key="6">
    <source>
        <dbReference type="SAM" id="Phobius"/>
    </source>
</evidence>
<dbReference type="CDD" id="cd13128">
    <property type="entry name" value="MATE_Wzx_like"/>
    <property type="match status" value="1"/>
</dbReference>
<reference evidence="7 8" key="1">
    <citation type="submission" date="2016-01" db="EMBL/GenBank/DDBJ databases">
        <title>Draft Genome Sequences of Seven Thermophilic Sporeformers Isolated from Foods.</title>
        <authorList>
            <person name="Berendsen E.M."/>
            <person name="Wells-Bennik M.H."/>
            <person name="Krawcyk A.O."/>
            <person name="De Jong A."/>
            <person name="Holsappel S."/>
            <person name="Eijlander R.T."/>
            <person name="Kuipers O.P."/>
        </authorList>
    </citation>
    <scope>NUCLEOTIDE SEQUENCE [LARGE SCALE GENOMIC DNA]</scope>
    <source>
        <strain evidence="7 8">B4109</strain>
    </source>
</reference>
<evidence type="ECO:0000256" key="4">
    <source>
        <dbReference type="ARBA" id="ARBA00022989"/>
    </source>
</evidence>
<dbReference type="RefSeq" id="WP_061567423.1">
    <property type="nucleotide sequence ID" value="NZ_JAKLOQ020000095.1"/>
</dbReference>
<dbReference type="Pfam" id="PF01943">
    <property type="entry name" value="Polysacc_synt"/>
    <property type="match status" value="1"/>
</dbReference>
<dbReference type="InterPro" id="IPR002797">
    <property type="entry name" value="Polysacc_synth"/>
</dbReference>
<protein>
    <recommendedName>
        <fullName evidence="9">Flippase</fullName>
    </recommendedName>
</protein>
<comment type="caution">
    <text evidence="7">The sequence shown here is derived from an EMBL/GenBank/DDBJ whole genome shotgun (WGS) entry which is preliminary data.</text>
</comment>
<evidence type="ECO:0000256" key="2">
    <source>
        <dbReference type="ARBA" id="ARBA00022475"/>
    </source>
</evidence>
<feature type="transmembrane region" description="Helical" evidence="6">
    <location>
        <begin position="385"/>
        <end position="407"/>
    </location>
</feature>
<feature type="transmembrane region" description="Helical" evidence="6">
    <location>
        <begin position="12"/>
        <end position="33"/>
    </location>
</feature>
<evidence type="ECO:0000256" key="1">
    <source>
        <dbReference type="ARBA" id="ARBA00004651"/>
    </source>
</evidence>
<keyword evidence="4 6" id="KW-1133">Transmembrane helix</keyword>
<evidence type="ECO:0000256" key="5">
    <source>
        <dbReference type="ARBA" id="ARBA00023136"/>
    </source>
</evidence>
<dbReference type="PANTHER" id="PTHR30250">
    <property type="entry name" value="PST FAMILY PREDICTED COLANIC ACID TRANSPORTER"/>
    <property type="match status" value="1"/>
</dbReference>
<dbReference type="InterPro" id="IPR050833">
    <property type="entry name" value="Poly_Biosynth_Transport"/>
</dbReference>
<feature type="transmembrane region" description="Helical" evidence="6">
    <location>
        <begin position="83"/>
        <end position="105"/>
    </location>
</feature>
<feature type="transmembrane region" description="Helical" evidence="6">
    <location>
        <begin position="292"/>
        <end position="310"/>
    </location>
</feature>
<feature type="transmembrane region" description="Helical" evidence="6">
    <location>
        <begin position="45"/>
        <end position="62"/>
    </location>
</feature>
<evidence type="ECO:0000313" key="8">
    <source>
        <dbReference type="Proteomes" id="UP000075424"/>
    </source>
</evidence>
<keyword evidence="5 6" id="KW-0472">Membrane</keyword>
<organism evidence="7 8">
    <name type="scientific">Geobacillus stearothermophilus</name>
    <name type="common">Bacillus stearothermophilus</name>
    <dbReference type="NCBI Taxonomy" id="1422"/>
    <lineage>
        <taxon>Bacteria</taxon>
        <taxon>Bacillati</taxon>
        <taxon>Bacillota</taxon>
        <taxon>Bacilli</taxon>
        <taxon>Bacillales</taxon>
        <taxon>Anoxybacillaceae</taxon>
        <taxon>Geobacillus</taxon>
    </lineage>
</organism>
<keyword evidence="3 6" id="KW-0812">Transmembrane</keyword>
<sequence>MSDKKRLIENFLSLAILQGLNYFLPFITLPYLVRVLGPENYGLVAFAQAFVQFFVLITDYGFNLSATNQISVERDNHEKLRSIFSSVFVTKILLMIIALVTFSLLLVFVPKFKENQLLYLLTFGTVIGNTLFPVWFFQGLEVMKYITFLNVIIKISSTFGIFLFVKTSDDILLLPLINSISFIVVGVISLIIIKKNYNIYLLLPTIKEVREQLIKGWHVFLTTISISLYTNANTFILGMLTNNTIVGYYSSAEKLISAANGMMQPITQVFFPYIGRVANNSKEQAVIIIIKLLKNTFLIVGIVTVIIFIFSKEIVSLTLGEQYLESAKVLKILSIIPTLVLISNIVAIQGLVNFNKSRYVSQIAITAGIINLIAAPLFILQYKHIGLAISTVIVEVIVVVQGFYFFYKKVLMERDSR</sequence>
<proteinExistence type="predicted"/>
<dbReference type="GO" id="GO:0005886">
    <property type="term" value="C:plasma membrane"/>
    <property type="evidence" value="ECO:0007669"/>
    <property type="project" value="UniProtKB-SubCell"/>
</dbReference>